<evidence type="ECO:0000256" key="5">
    <source>
        <dbReference type="ARBA" id="ARBA00022989"/>
    </source>
</evidence>
<feature type="transmembrane region" description="Helical" evidence="7">
    <location>
        <begin position="15"/>
        <end position="34"/>
    </location>
</feature>
<sequence>MDWFAELAIPPEMSTVATAGIALIARLAAMISFIPGIGELGVPMRVRLAIILALTAALFPLVVPGHLEAVSQMGLVPLMLFEVVIGFALGFSFRVLIYTLTIAGTIVAQNISLSQIFSPTLAAEPNTSVSMLLIMAGSALFVTMDWHTASVGLLYRSYELFPLGEVPASDALARWAIERTSGAFALAVGLALPFLLINFLYNLVLGLINQAMPQMMVTFIGVPGNVLAGLVILGLAIATMLTVWADSVMEAFGGFW</sequence>
<evidence type="ECO:0000256" key="3">
    <source>
        <dbReference type="ARBA" id="ARBA00022475"/>
    </source>
</evidence>
<comment type="subcellular location">
    <subcellularLocation>
        <location evidence="1">Cell membrane</location>
        <topology evidence="1">Multi-pass membrane protein</topology>
    </subcellularLocation>
</comment>
<dbReference type="InterPro" id="IPR002010">
    <property type="entry name" value="T3SS_IM_R"/>
</dbReference>
<dbReference type="EMBL" id="QUQO01000001">
    <property type="protein sequence ID" value="RFB04718.1"/>
    <property type="molecule type" value="Genomic_DNA"/>
</dbReference>
<dbReference type="GO" id="GO:0006605">
    <property type="term" value="P:protein targeting"/>
    <property type="evidence" value="ECO:0007669"/>
    <property type="project" value="InterPro"/>
</dbReference>
<proteinExistence type="inferred from homology"/>
<keyword evidence="3" id="KW-1003">Cell membrane</keyword>
<evidence type="ECO:0000313" key="9">
    <source>
        <dbReference type="Proteomes" id="UP000264589"/>
    </source>
</evidence>
<feature type="transmembrane region" description="Helical" evidence="7">
    <location>
        <begin position="46"/>
        <end position="63"/>
    </location>
</feature>
<keyword evidence="9" id="KW-1185">Reference proteome</keyword>
<gene>
    <name evidence="8" type="ORF">DX908_05155</name>
</gene>
<evidence type="ECO:0000256" key="6">
    <source>
        <dbReference type="ARBA" id="ARBA00023136"/>
    </source>
</evidence>
<evidence type="ECO:0000256" key="2">
    <source>
        <dbReference type="ARBA" id="ARBA00009772"/>
    </source>
</evidence>
<keyword evidence="6 7" id="KW-0472">Membrane</keyword>
<reference evidence="8 9" key="1">
    <citation type="submission" date="2018-08" db="EMBL/GenBank/DDBJ databases">
        <title>Parvularcula sp. SM1705, isolated from surface water of the South Sea China.</title>
        <authorList>
            <person name="Sun L."/>
        </authorList>
    </citation>
    <scope>NUCLEOTIDE SEQUENCE [LARGE SCALE GENOMIC DNA]</scope>
    <source>
        <strain evidence="8 9">SM1705</strain>
    </source>
</reference>
<comment type="caution">
    <text evidence="8">The sequence shown here is derived from an EMBL/GenBank/DDBJ whole genome shotgun (WGS) entry which is preliminary data.</text>
</comment>
<feature type="transmembrane region" description="Helical" evidence="7">
    <location>
        <begin position="83"/>
        <end position="108"/>
    </location>
</feature>
<evidence type="ECO:0000256" key="4">
    <source>
        <dbReference type="ARBA" id="ARBA00022692"/>
    </source>
</evidence>
<accession>A0A371RGY0</accession>
<evidence type="ECO:0000256" key="1">
    <source>
        <dbReference type="ARBA" id="ARBA00004651"/>
    </source>
</evidence>
<comment type="similarity">
    <text evidence="2">Belongs to the FliR/MopE/SpaR family.</text>
</comment>
<dbReference type="OrthoDB" id="9779817at2"/>
<organism evidence="8 9">
    <name type="scientific">Parvularcula marina</name>
    <dbReference type="NCBI Taxonomy" id="2292771"/>
    <lineage>
        <taxon>Bacteria</taxon>
        <taxon>Pseudomonadati</taxon>
        <taxon>Pseudomonadota</taxon>
        <taxon>Alphaproteobacteria</taxon>
        <taxon>Parvularculales</taxon>
        <taxon>Parvularculaceae</taxon>
        <taxon>Parvularcula</taxon>
    </lineage>
</organism>
<protein>
    <submittedName>
        <fullName evidence="8">Type III secretion protein</fullName>
    </submittedName>
</protein>
<keyword evidence="4 7" id="KW-0812">Transmembrane</keyword>
<dbReference type="InParanoid" id="A0A371RGY0"/>
<keyword evidence="5 7" id="KW-1133">Transmembrane helix</keyword>
<dbReference type="Pfam" id="PF01311">
    <property type="entry name" value="Bac_export_1"/>
    <property type="match status" value="1"/>
</dbReference>
<dbReference type="GO" id="GO:0005886">
    <property type="term" value="C:plasma membrane"/>
    <property type="evidence" value="ECO:0007669"/>
    <property type="project" value="UniProtKB-SubCell"/>
</dbReference>
<dbReference type="RefSeq" id="WP_116391351.1">
    <property type="nucleotide sequence ID" value="NZ_QUQO01000001.1"/>
</dbReference>
<feature type="transmembrane region" description="Helical" evidence="7">
    <location>
        <begin position="129"/>
        <end position="155"/>
    </location>
</feature>
<evidence type="ECO:0000313" key="8">
    <source>
        <dbReference type="EMBL" id="RFB04718.1"/>
    </source>
</evidence>
<evidence type="ECO:0000256" key="7">
    <source>
        <dbReference type="SAM" id="Phobius"/>
    </source>
</evidence>
<dbReference type="AlphaFoldDB" id="A0A371RGY0"/>
<dbReference type="PANTHER" id="PTHR30065">
    <property type="entry name" value="FLAGELLAR BIOSYNTHETIC PROTEIN FLIR"/>
    <property type="match status" value="1"/>
</dbReference>
<feature type="transmembrane region" description="Helical" evidence="7">
    <location>
        <begin position="216"/>
        <end position="245"/>
    </location>
</feature>
<dbReference type="PRINTS" id="PR00953">
    <property type="entry name" value="TYPE3IMRPROT"/>
</dbReference>
<name>A0A371RGY0_9PROT</name>
<dbReference type="PANTHER" id="PTHR30065:SF8">
    <property type="entry name" value="FLAGELLAR BIOSYNTHETIC PROTEIN FLIR"/>
    <property type="match status" value="1"/>
</dbReference>
<dbReference type="Proteomes" id="UP000264589">
    <property type="component" value="Unassembled WGS sequence"/>
</dbReference>
<dbReference type="FunCoup" id="A0A371RGY0">
    <property type="interactions" value="49"/>
</dbReference>
<feature type="transmembrane region" description="Helical" evidence="7">
    <location>
        <begin position="183"/>
        <end position="204"/>
    </location>
</feature>